<dbReference type="RefSeq" id="WP_176010267.1">
    <property type="nucleotide sequence ID" value="NZ_CP041372.2"/>
</dbReference>
<organism evidence="2 3">
    <name type="scientific">Paenalkalicoccus suaedae</name>
    <dbReference type="NCBI Taxonomy" id="2592382"/>
    <lineage>
        <taxon>Bacteria</taxon>
        <taxon>Bacillati</taxon>
        <taxon>Bacillota</taxon>
        <taxon>Bacilli</taxon>
        <taxon>Bacillales</taxon>
        <taxon>Bacillaceae</taxon>
        <taxon>Paenalkalicoccus</taxon>
    </lineage>
</organism>
<evidence type="ECO:0000313" key="2">
    <source>
        <dbReference type="EMBL" id="QKS72286.1"/>
    </source>
</evidence>
<dbReference type="EMBL" id="CP041372">
    <property type="protein sequence ID" value="QKS72286.1"/>
    <property type="molecule type" value="Genomic_DNA"/>
</dbReference>
<proteinExistence type="predicted"/>
<reference evidence="3" key="1">
    <citation type="submission" date="2019-07" db="EMBL/GenBank/DDBJ databases">
        <title>Bacillus alkalisoli sp. nov. isolated from saline soil.</title>
        <authorList>
            <person name="Sun J.-Q."/>
            <person name="Xu L."/>
        </authorList>
    </citation>
    <scope>NUCLEOTIDE SEQUENCE [LARGE SCALE GENOMIC DNA]</scope>
    <source>
        <strain evidence="3">M4U3P1</strain>
    </source>
</reference>
<evidence type="ECO:0000313" key="3">
    <source>
        <dbReference type="Proteomes" id="UP000318138"/>
    </source>
</evidence>
<dbReference type="Proteomes" id="UP000318138">
    <property type="component" value="Chromosome"/>
</dbReference>
<keyword evidence="1" id="KW-1133">Transmembrane helix</keyword>
<sequence length="110" mass="13076">MKILISVALIIISFCITHRVGENAVRLLREKNINKEVSWFAYAFSFFILFLILEASDRYIDLHITFFKQVVGLVTCLMISYLSLLLILKKLNHKWYRRMVKELENHDKNI</sequence>
<dbReference type="AlphaFoldDB" id="A0A859FIW9"/>
<evidence type="ECO:0000256" key="1">
    <source>
        <dbReference type="SAM" id="Phobius"/>
    </source>
</evidence>
<keyword evidence="3" id="KW-1185">Reference proteome</keyword>
<gene>
    <name evidence="2" type="ORF">FLK61_37255</name>
</gene>
<name>A0A859FIW9_9BACI</name>
<accession>A0A859FIW9</accession>
<dbReference type="KEGG" id="psua:FLK61_37255"/>
<feature type="transmembrane region" description="Helical" evidence="1">
    <location>
        <begin position="37"/>
        <end position="54"/>
    </location>
</feature>
<keyword evidence="1" id="KW-0812">Transmembrane</keyword>
<feature type="transmembrane region" description="Helical" evidence="1">
    <location>
        <begin position="66"/>
        <end position="88"/>
    </location>
</feature>
<keyword evidence="1" id="KW-0472">Membrane</keyword>
<protein>
    <submittedName>
        <fullName evidence="2">Uncharacterized protein</fullName>
    </submittedName>
</protein>